<gene>
    <name evidence="8" type="ORF">AB0C36_01220</name>
</gene>
<dbReference type="Proteomes" id="UP001551482">
    <property type="component" value="Unassembled WGS sequence"/>
</dbReference>
<organism evidence="8 9">
    <name type="scientific">Streptodolium elevatio</name>
    <dbReference type="NCBI Taxonomy" id="3157996"/>
    <lineage>
        <taxon>Bacteria</taxon>
        <taxon>Bacillati</taxon>
        <taxon>Actinomycetota</taxon>
        <taxon>Actinomycetes</taxon>
        <taxon>Kitasatosporales</taxon>
        <taxon>Streptomycetaceae</taxon>
        <taxon>Streptodolium</taxon>
    </lineage>
</organism>
<keyword evidence="2 6" id="KW-0812">Transmembrane</keyword>
<dbReference type="Pfam" id="PF13515">
    <property type="entry name" value="FUSC_2"/>
    <property type="match status" value="1"/>
</dbReference>
<evidence type="ECO:0000313" key="9">
    <source>
        <dbReference type="Proteomes" id="UP001551482"/>
    </source>
</evidence>
<feature type="domain" description="Integral membrane bound transporter" evidence="7">
    <location>
        <begin position="435"/>
        <end position="558"/>
    </location>
</feature>
<evidence type="ECO:0000256" key="2">
    <source>
        <dbReference type="ARBA" id="ARBA00022692"/>
    </source>
</evidence>
<feature type="transmembrane region" description="Helical" evidence="6">
    <location>
        <begin position="78"/>
        <end position="98"/>
    </location>
</feature>
<proteinExistence type="predicted"/>
<evidence type="ECO:0000256" key="3">
    <source>
        <dbReference type="ARBA" id="ARBA00022989"/>
    </source>
</evidence>
<feature type="compositionally biased region" description="Low complexity" evidence="5">
    <location>
        <begin position="606"/>
        <end position="627"/>
    </location>
</feature>
<evidence type="ECO:0000256" key="5">
    <source>
        <dbReference type="SAM" id="MobiDB-lite"/>
    </source>
</evidence>
<feature type="region of interest" description="Disordered" evidence="5">
    <location>
        <begin position="1"/>
        <end position="20"/>
    </location>
</feature>
<feature type="region of interest" description="Disordered" evidence="5">
    <location>
        <begin position="777"/>
        <end position="827"/>
    </location>
</feature>
<reference evidence="8 9" key="1">
    <citation type="submission" date="2024-06" db="EMBL/GenBank/DDBJ databases">
        <title>The Natural Products Discovery Center: Release of the First 8490 Sequenced Strains for Exploring Actinobacteria Biosynthetic Diversity.</title>
        <authorList>
            <person name="Kalkreuter E."/>
            <person name="Kautsar S.A."/>
            <person name="Yang D."/>
            <person name="Bader C.D."/>
            <person name="Teijaro C.N."/>
            <person name="Fluegel L."/>
            <person name="Davis C.M."/>
            <person name="Simpson J.R."/>
            <person name="Lauterbach L."/>
            <person name="Steele A.D."/>
            <person name="Gui C."/>
            <person name="Meng S."/>
            <person name="Li G."/>
            <person name="Viehrig K."/>
            <person name="Ye F."/>
            <person name="Su P."/>
            <person name="Kiefer A.F."/>
            <person name="Nichols A."/>
            <person name="Cepeda A.J."/>
            <person name="Yan W."/>
            <person name="Fan B."/>
            <person name="Jiang Y."/>
            <person name="Adhikari A."/>
            <person name="Zheng C.-J."/>
            <person name="Schuster L."/>
            <person name="Cowan T.M."/>
            <person name="Smanski M.J."/>
            <person name="Chevrette M.G."/>
            <person name="De Carvalho L.P.S."/>
            <person name="Shen B."/>
        </authorList>
    </citation>
    <scope>NUCLEOTIDE SEQUENCE [LARGE SCALE GENOMIC DNA]</scope>
    <source>
        <strain evidence="8 9">NPDC048946</strain>
    </source>
</reference>
<evidence type="ECO:0000256" key="6">
    <source>
        <dbReference type="SAM" id="Phobius"/>
    </source>
</evidence>
<evidence type="ECO:0000313" key="8">
    <source>
        <dbReference type="EMBL" id="MEU8132109.1"/>
    </source>
</evidence>
<evidence type="ECO:0000256" key="4">
    <source>
        <dbReference type="ARBA" id="ARBA00023136"/>
    </source>
</evidence>
<comment type="caution">
    <text evidence="8">The sequence shown here is derived from an EMBL/GenBank/DDBJ whole genome shotgun (WGS) entry which is preliminary data.</text>
</comment>
<feature type="region of interest" description="Disordered" evidence="5">
    <location>
        <begin position="593"/>
        <end position="632"/>
    </location>
</feature>
<keyword evidence="9" id="KW-1185">Reference proteome</keyword>
<feature type="transmembrane region" description="Helical" evidence="6">
    <location>
        <begin position="435"/>
        <end position="455"/>
    </location>
</feature>
<dbReference type="InterPro" id="IPR049453">
    <property type="entry name" value="Memb_transporter_dom"/>
</dbReference>
<comment type="subcellular location">
    <subcellularLocation>
        <location evidence="1">Membrane</location>
        <topology evidence="1">Multi-pass membrane protein</topology>
    </subcellularLocation>
</comment>
<feature type="compositionally biased region" description="Basic and acidic residues" evidence="5">
    <location>
        <begin position="794"/>
        <end position="803"/>
    </location>
</feature>
<feature type="transmembrane region" description="Helical" evidence="6">
    <location>
        <begin position="493"/>
        <end position="510"/>
    </location>
</feature>
<protein>
    <submittedName>
        <fullName evidence="8">FUSC family protein</fullName>
    </submittedName>
</protein>
<dbReference type="RefSeq" id="WP_358347401.1">
    <property type="nucleotide sequence ID" value="NZ_JBEZFP010000002.1"/>
</dbReference>
<keyword evidence="3 6" id="KW-1133">Transmembrane helix</keyword>
<sequence length="827" mass="86374">MATTGRPADDRPDLPDLPDLPDRRQIVRRALRVTLAASLGFYACRYAFGRPETAIYALFGAVAMGALSRIPGSGRQRATVVLAALPVALGLVAMGTALAVHTAAAVAGMVVVGFCLAFAPVAGPRPAGAAPGLQLMYILPSFPPYAPDHLPGRLAGAAIGMLLLAAAEAWVLPVPGPEKPYRRLLADAIRTAGLAAAKLAAEPRQGPTNAPANPSHTSPDISPDTALETALETAPDTPLDRLSDAGEALRPALLPPAERPAGAGRTNRALAQAGSATRELLAQLQALDVRAPAVRDQASRSLLTRVAESCRHTERALRGGPAPPPTRMDEAIEAFQDERLAQARRPAATRPPPGVLRHQAAVLATSVSAQIVKSSVRVAVDGRRARPLHPESVFWYARRSTPSLYWRRVRGNLTPRSVYFQNAVRITVGLSLARLTAGALDLAHGFWVLLAVLTLTRTSAMGTWRNVRLALVGTFAGALAAAGLLIGFGQHTGAYAAVLAPAMLIAFSVGPMLGVAWAQGLFTLVVASAFAQLAPANWELAQARILDVATGCLIGLVCGVLAWPRGASSEVLRAMARLLRSLGHTVEATTSAMLHDVDPPGPPPVAGASPSAADTAASAADTPHAVPATPPSVADTRHALRLAQSSFAQLQGEAQGPRVRRPIDLQAVLIAAHHALLGAQELLDGHRQSPRPRAPDAISAFTARGRELAQACGVLAAEVLDGRVNAAPQPGYEQVVPAALLAPGGDETAGRDSAALPLMIDLETWLNAVARDLARIRPRRTAPDPVPDAEPDTAPDRKPDGKPVTEPNPEPNTEPNTEPNPLPPSDK</sequence>
<feature type="compositionally biased region" description="Pro residues" evidence="5">
    <location>
        <begin position="806"/>
        <end position="827"/>
    </location>
</feature>
<feature type="transmembrane region" description="Helical" evidence="6">
    <location>
        <begin position="54"/>
        <end position="71"/>
    </location>
</feature>
<keyword evidence="4 6" id="KW-0472">Membrane</keyword>
<feature type="transmembrane region" description="Helical" evidence="6">
    <location>
        <begin position="104"/>
        <end position="122"/>
    </location>
</feature>
<feature type="compositionally biased region" description="Basic and acidic residues" evidence="5">
    <location>
        <begin position="7"/>
        <end position="20"/>
    </location>
</feature>
<dbReference type="EMBL" id="JBEZFP010000002">
    <property type="protein sequence ID" value="MEU8132109.1"/>
    <property type="molecule type" value="Genomic_DNA"/>
</dbReference>
<name>A0ABV3DAT1_9ACTN</name>
<feature type="transmembrane region" description="Helical" evidence="6">
    <location>
        <begin position="467"/>
        <end position="486"/>
    </location>
</feature>
<evidence type="ECO:0000259" key="7">
    <source>
        <dbReference type="Pfam" id="PF13515"/>
    </source>
</evidence>
<feature type="transmembrane region" description="Helical" evidence="6">
    <location>
        <begin position="152"/>
        <end position="174"/>
    </location>
</feature>
<evidence type="ECO:0000256" key="1">
    <source>
        <dbReference type="ARBA" id="ARBA00004141"/>
    </source>
</evidence>
<feature type="region of interest" description="Disordered" evidence="5">
    <location>
        <begin position="199"/>
        <end position="223"/>
    </location>
</feature>
<feature type="compositionally biased region" description="Polar residues" evidence="5">
    <location>
        <begin position="206"/>
        <end position="220"/>
    </location>
</feature>
<accession>A0ABV3DAT1</accession>